<evidence type="ECO:0000256" key="1">
    <source>
        <dbReference type="ARBA" id="ARBA00000382"/>
    </source>
</evidence>
<evidence type="ECO:0000259" key="9">
    <source>
        <dbReference type="Pfam" id="PF17652"/>
    </source>
</evidence>
<feature type="domain" description="Glycosyl hydrolase family 81 C-terminal" evidence="9">
    <location>
        <begin position="22"/>
        <end position="265"/>
    </location>
</feature>
<evidence type="ECO:0000256" key="8">
    <source>
        <dbReference type="ARBA" id="ARBA00023326"/>
    </source>
</evidence>
<evidence type="ECO:0000256" key="6">
    <source>
        <dbReference type="ARBA" id="ARBA00023295"/>
    </source>
</evidence>
<accession>A0AA36N3C2</accession>
<evidence type="ECO:0000256" key="3">
    <source>
        <dbReference type="ARBA" id="ARBA00012780"/>
    </source>
</evidence>
<keyword evidence="4" id="KW-0378">Hydrolase</keyword>
<dbReference type="AlphaFoldDB" id="A0AA36N3C2"/>
<dbReference type="GO" id="GO:0071555">
    <property type="term" value="P:cell wall organization"/>
    <property type="evidence" value="ECO:0007669"/>
    <property type="project" value="UniProtKB-KW"/>
</dbReference>
<sequence>MAKRVRAAAERETCGGDDMPWVGDTYFSAKLMARLARLIAIAAELEQQDEAFFDKMLSQLSDTLEKWLDKGAATPFIYDKSWGGLVSCGCKYDDCWGGCAPKCVNDVSQPATCPALHDVGYNFGNGFYNDHHFHYGYFIYSVAVLAKFRPEWEKTWRPQVLALIRDYANPSSQDMEFPICRHKDWFMGFSWAGGIKFEPLGRNQESVSEAINSYYAIGVYGTVLANRGDEDSDVGMRLRQLGRLLTAMEVHAGDTYWHVRPAGGIYTNYVHPTARGLAHWPLLGPCFDERQSLDLVRRVRPNGDGLSRFEVGNPF</sequence>
<comment type="similarity">
    <text evidence="2">Belongs to the glycosyl hydrolase 81 family.</text>
</comment>
<dbReference type="PANTHER" id="PTHR31983:SF0">
    <property type="entry name" value="GLUCAN ENDO-1,3-BETA-D-GLUCOSIDASE 2"/>
    <property type="match status" value="1"/>
</dbReference>
<evidence type="ECO:0000256" key="2">
    <source>
        <dbReference type="ARBA" id="ARBA00010730"/>
    </source>
</evidence>
<comment type="caution">
    <text evidence="10">The sequence shown here is derived from an EMBL/GenBank/DDBJ whole genome shotgun (WGS) entry which is preliminary data.</text>
</comment>
<evidence type="ECO:0000313" key="10">
    <source>
        <dbReference type="EMBL" id="CAJ1397085.1"/>
    </source>
</evidence>
<keyword evidence="7" id="KW-0961">Cell wall biogenesis/degradation</keyword>
<dbReference type="PROSITE" id="PS52008">
    <property type="entry name" value="GH81"/>
    <property type="match status" value="1"/>
</dbReference>
<name>A0AA36N3C2_9DINO</name>
<dbReference type="InterPro" id="IPR040720">
    <property type="entry name" value="GH81_C"/>
</dbReference>
<dbReference type="InterPro" id="IPR005200">
    <property type="entry name" value="Endo-beta-glucanase"/>
</dbReference>
<reference evidence="10" key="1">
    <citation type="submission" date="2023-08" db="EMBL/GenBank/DDBJ databases">
        <authorList>
            <person name="Chen Y."/>
            <person name="Shah S."/>
            <person name="Dougan E. K."/>
            <person name="Thang M."/>
            <person name="Chan C."/>
        </authorList>
    </citation>
    <scope>NUCLEOTIDE SEQUENCE</scope>
</reference>
<evidence type="ECO:0000313" key="11">
    <source>
        <dbReference type="Proteomes" id="UP001178507"/>
    </source>
</evidence>
<dbReference type="GO" id="GO:0052861">
    <property type="term" value="F:endo-1,3(4)-beta-glucanase activity"/>
    <property type="evidence" value="ECO:0007669"/>
    <property type="project" value="InterPro"/>
</dbReference>
<keyword evidence="5" id="KW-0119">Carbohydrate metabolism</keyword>
<gene>
    <name evidence="10" type="ORF">EVOR1521_LOCUS21174</name>
</gene>
<proteinExistence type="inferred from homology"/>
<keyword evidence="8" id="KW-0624">Polysaccharide degradation</keyword>
<dbReference type="EC" id="3.2.1.39" evidence="3"/>
<dbReference type="GO" id="GO:0042973">
    <property type="term" value="F:glucan endo-1,3-beta-D-glucosidase activity"/>
    <property type="evidence" value="ECO:0007669"/>
    <property type="project" value="UniProtKB-EC"/>
</dbReference>
<dbReference type="Pfam" id="PF17652">
    <property type="entry name" value="Glyco_hydro81C"/>
    <property type="match status" value="1"/>
</dbReference>
<evidence type="ECO:0000256" key="5">
    <source>
        <dbReference type="ARBA" id="ARBA00023277"/>
    </source>
</evidence>
<comment type="catalytic activity">
    <reaction evidence="1">
        <text>Hydrolysis of (1-&gt;3)-beta-D-glucosidic linkages in (1-&gt;3)-beta-D-glucans.</text>
        <dbReference type="EC" id="3.2.1.39"/>
    </reaction>
</comment>
<protein>
    <recommendedName>
        <fullName evidence="3">glucan endo-1,3-beta-D-glucosidase</fullName>
        <ecNumber evidence="3">3.2.1.39</ecNumber>
    </recommendedName>
</protein>
<dbReference type="PANTHER" id="PTHR31983">
    <property type="entry name" value="ENDO-1,3(4)-BETA-GLUCANASE 1"/>
    <property type="match status" value="1"/>
</dbReference>
<evidence type="ECO:0000256" key="4">
    <source>
        <dbReference type="ARBA" id="ARBA00022801"/>
    </source>
</evidence>
<dbReference type="GO" id="GO:0000272">
    <property type="term" value="P:polysaccharide catabolic process"/>
    <property type="evidence" value="ECO:0007669"/>
    <property type="project" value="UniProtKB-KW"/>
</dbReference>
<keyword evidence="6" id="KW-0326">Glycosidase</keyword>
<dbReference type="EMBL" id="CAUJNA010003253">
    <property type="protein sequence ID" value="CAJ1397085.1"/>
    <property type="molecule type" value="Genomic_DNA"/>
</dbReference>
<dbReference type="Proteomes" id="UP001178507">
    <property type="component" value="Unassembled WGS sequence"/>
</dbReference>
<keyword evidence="11" id="KW-1185">Reference proteome</keyword>
<organism evidence="10 11">
    <name type="scientific">Effrenium voratum</name>
    <dbReference type="NCBI Taxonomy" id="2562239"/>
    <lineage>
        <taxon>Eukaryota</taxon>
        <taxon>Sar</taxon>
        <taxon>Alveolata</taxon>
        <taxon>Dinophyceae</taxon>
        <taxon>Suessiales</taxon>
        <taxon>Symbiodiniaceae</taxon>
        <taxon>Effrenium</taxon>
    </lineage>
</organism>
<evidence type="ECO:0000256" key="7">
    <source>
        <dbReference type="ARBA" id="ARBA00023316"/>
    </source>
</evidence>